<reference evidence="2 3" key="1">
    <citation type="journal article" date="2021" name="Elife">
        <title>Chloroplast acquisition without the gene transfer in kleptoplastic sea slugs, Plakobranchus ocellatus.</title>
        <authorList>
            <person name="Maeda T."/>
            <person name="Takahashi S."/>
            <person name="Yoshida T."/>
            <person name="Shimamura S."/>
            <person name="Takaki Y."/>
            <person name="Nagai Y."/>
            <person name="Toyoda A."/>
            <person name="Suzuki Y."/>
            <person name="Arimoto A."/>
            <person name="Ishii H."/>
            <person name="Satoh N."/>
            <person name="Nishiyama T."/>
            <person name="Hasebe M."/>
            <person name="Maruyama T."/>
            <person name="Minagawa J."/>
            <person name="Obokata J."/>
            <person name="Shigenobu S."/>
        </authorList>
    </citation>
    <scope>NUCLEOTIDE SEQUENCE [LARGE SCALE GENOMIC DNA]</scope>
</reference>
<feature type="region of interest" description="Disordered" evidence="1">
    <location>
        <begin position="356"/>
        <end position="376"/>
    </location>
</feature>
<comment type="caution">
    <text evidence="2">The sequence shown here is derived from an EMBL/GenBank/DDBJ whole genome shotgun (WGS) entry which is preliminary data.</text>
</comment>
<protein>
    <submittedName>
        <fullName evidence="2">Uncharacterized protein</fullName>
    </submittedName>
</protein>
<keyword evidence="3" id="KW-1185">Reference proteome</keyword>
<feature type="region of interest" description="Disordered" evidence="1">
    <location>
        <begin position="957"/>
        <end position="986"/>
    </location>
</feature>
<proteinExistence type="predicted"/>
<accession>A0AAV3Y629</accession>
<dbReference type="Proteomes" id="UP000735302">
    <property type="component" value="Unassembled WGS sequence"/>
</dbReference>
<evidence type="ECO:0000256" key="1">
    <source>
        <dbReference type="SAM" id="MobiDB-lite"/>
    </source>
</evidence>
<feature type="region of interest" description="Disordered" evidence="1">
    <location>
        <begin position="1183"/>
        <end position="1223"/>
    </location>
</feature>
<feature type="compositionally biased region" description="Polar residues" evidence="1">
    <location>
        <begin position="1074"/>
        <end position="1091"/>
    </location>
</feature>
<dbReference type="EMBL" id="BLXT01000588">
    <property type="protein sequence ID" value="GFN78239.1"/>
    <property type="molecule type" value="Genomic_DNA"/>
</dbReference>
<feature type="compositionally biased region" description="Acidic residues" evidence="1">
    <location>
        <begin position="463"/>
        <end position="476"/>
    </location>
</feature>
<dbReference type="AlphaFoldDB" id="A0AAV3Y629"/>
<feature type="region of interest" description="Disordered" evidence="1">
    <location>
        <begin position="531"/>
        <end position="578"/>
    </location>
</feature>
<feature type="region of interest" description="Disordered" evidence="1">
    <location>
        <begin position="999"/>
        <end position="1091"/>
    </location>
</feature>
<sequence>MPNVLVETDSDSKTARNAYHLHCASQQAGSICTQNKQVLDLGSLNSTPLLKSSSTPKAAVTCLPDKINLMKEEDMLDAMQLSATRCLTKTESNLSNPSSELKEPSEKAACIVSGEGSLHQNEEETDETESTLKKRWIFIEDVKQKCAYLKHKFLIDGVEFSQGTAYNSPVLEFHSPNRNNSTEKLNCLPGAMKEYESLPCPWEKRLNSVSFLRPKPRNESLEVETSTQFQKVTPDVEEDSFWGITTLDGEKNETMLNLSDMAEAKSGNIFNILHADYPGKGYRVIKKASGPDLSTIYYHWSDRKECKSFSSPSDKLVFLQPQVSKLDTVVCDSQATTDNQQQTLTSDHGVFPCEHPEAEGDQAEREKNKANPDSDNKFCIKGQSHDRDCHNQTFTIDGVKIGAGYANRGICVTEYVPTGQLQIESSFSIKAEMTELGSAFKEQLKISPEGDYDNHNHNNGDDNCNEGDGDYDDEGDDKMDMMMMVAMPKMAMVMMINTLIMKMNVISNDDFEFEEFYIDDDLDKTEQIQPLSTGSDIPSLMKEKASNGTDQSTKQFTSNDQPNSQCRMEQHDSTRPYSSRYSASCEHLQHRTPVIPQNLAHQSSENICQSAMCKSSELEDVRHKVLSRQSASDKAISPSRNASVHLIARSHCNSRNREGVPAKSGAKQSSVSDRLRSGISDPSLSISVMREKGVGTSQTGDDTSQQEATLADDINIEDENTLAIASPNLDDSIAALEILPARNETLGQRRESENGKAFVSMKNEASQTSADTYATIPNQNTCDSDSVESDLWVKQKLSVIQGKIQRRKSRPGYVISSDEEDTSCFRDLSPISHTAIKTASSCFPNTSCPNKVLKPKKSRSFLDLGIQVNENYSKVMEELKNKYKSRRIQTDASSSNERRKSDSLWEIKPKICKSGISQQSNLPTSSKRYVDNISSNISLKRKQHKVMNFNSVCVHSEFDSRKNGPSERKPSPFRETMHQTKDFKKKSFPDYCHLKESYPEESKQFNMPEQSPNKESRKPPILRKQSKESISSFTSLATPHSKTKLPIEEKISLDEFTEVSEEERSDQHLDTGYLQPSASKRTKYSSQETPSMKITENWLNNQNFKHRFSPVSQDHLQAAQDQEKWSLTSGKRSVAWSEHSKHSIVSFSNCEAQENVGSSSIISTKSGSKKVSLHHRHEARKDMFSNSEWSHHRGERTSKKGRHESFDKKKPLKNETDDLKSAYKDENTHLKEIVTESDEHLVTVDLENSGTKCGRK</sequence>
<evidence type="ECO:0000313" key="3">
    <source>
        <dbReference type="Proteomes" id="UP000735302"/>
    </source>
</evidence>
<organism evidence="2 3">
    <name type="scientific">Plakobranchus ocellatus</name>
    <dbReference type="NCBI Taxonomy" id="259542"/>
    <lineage>
        <taxon>Eukaryota</taxon>
        <taxon>Metazoa</taxon>
        <taxon>Spiralia</taxon>
        <taxon>Lophotrochozoa</taxon>
        <taxon>Mollusca</taxon>
        <taxon>Gastropoda</taxon>
        <taxon>Heterobranchia</taxon>
        <taxon>Euthyneura</taxon>
        <taxon>Panpulmonata</taxon>
        <taxon>Sacoglossa</taxon>
        <taxon>Placobranchoidea</taxon>
        <taxon>Plakobranchidae</taxon>
        <taxon>Plakobranchus</taxon>
    </lineage>
</organism>
<feature type="region of interest" description="Disordered" evidence="1">
    <location>
        <begin position="448"/>
        <end position="476"/>
    </location>
</feature>
<name>A0AAV3Y629_9GAST</name>
<feature type="region of interest" description="Disordered" evidence="1">
    <location>
        <begin position="652"/>
        <end position="706"/>
    </location>
</feature>
<feature type="compositionally biased region" description="Acidic residues" evidence="1">
    <location>
        <begin position="1055"/>
        <end position="1064"/>
    </location>
</feature>
<feature type="compositionally biased region" description="Polar residues" evidence="1">
    <location>
        <begin position="695"/>
        <end position="706"/>
    </location>
</feature>
<evidence type="ECO:0000313" key="2">
    <source>
        <dbReference type="EMBL" id="GFN78239.1"/>
    </source>
</evidence>
<gene>
    <name evidence="2" type="ORF">PoB_000474500</name>
</gene>
<feature type="compositionally biased region" description="Polar residues" evidence="1">
    <location>
        <begin position="546"/>
        <end position="567"/>
    </location>
</feature>
<feature type="compositionally biased region" description="Polar residues" evidence="1">
    <location>
        <begin position="1028"/>
        <end position="1040"/>
    </location>
</feature>